<reference evidence="1" key="1">
    <citation type="journal article" date="2015" name="Nature">
        <title>Complex archaea that bridge the gap between prokaryotes and eukaryotes.</title>
        <authorList>
            <person name="Spang A."/>
            <person name="Saw J.H."/>
            <person name="Jorgensen S.L."/>
            <person name="Zaremba-Niedzwiedzka K."/>
            <person name="Martijn J."/>
            <person name="Lind A.E."/>
            <person name="van Eijk R."/>
            <person name="Schleper C."/>
            <person name="Guy L."/>
            <person name="Ettema T.J."/>
        </authorList>
    </citation>
    <scope>NUCLEOTIDE SEQUENCE</scope>
</reference>
<sequence>MCFFMSKSEEIIYPPGEILKPTLGKTNYEYVILWMLYNNDSCKWSDFKAEISESTLSGHLKKLISKRFIDKPEKGKYMITLHGKDRFNDLSYDNKTGKKRLKYPPRIITKRRNYDHWILWMVYNNYSCKWSDFKHDPLSINQSSLSSNLNALIEGKFVLRENKEYVITPMGKTEYFSMLKLYDMDRQSILEQESKRIEEITEKTREFFNKHNIKNEELQFRYLDHVLKLKVESMLKNEEEFNLILLFLSSNHPYQYPDYISHEDFSSKYNIDITTLNYYIREIVDNQLFQIKFFKLLGEKTEVYYFQKGEPIEKILNAIIEKYITKFTYLNKFQENPTIDIDLLLEAILNDVCGKVFNDDLKGSLKTFLPDYIKYLAYTIETERQLIDRKAKLEGFVWQNIFEEFQQFEPSRQPIGGVDEDEPFYSLKGFKSIFEVLNVVHLSKFNFLRLDEDTYNIKKVDIFNKIEKLLYREKISKAIEVFEGGNNEIDTISQLILRDVIVTADFKLEKSLDVTSEIIKKFPNDFIGYLFQSLTYLLMDDYNNALKLVEEGLDKAPHIFLKYQKVQILIKQQDWASASSCIEELSNESSYNVVNLRFNFWISISEWSNGIKDPESSLEMINAAIKLSPGNKELLILKSLYYCKIDRFREAKRFLIKEIGINVFNNNLKIDPIVYFILATSHVARGKFDKALKIANQVLELYPNHSLSFLTKALVFGYNLIYKFKFQEPNIDTFKGLIRRAISLDPIKSHKAKYLNFQGYVLLNIKENEEAINAIDEAIEILPESLNQSLVKVSFLTSSNRDTEALELIEETVQKYPKFKRISEIQKKFKKM</sequence>
<dbReference type="EMBL" id="LAZR01002927">
    <property type="protein sequence ID" value="KKN23925.1"/>
    <property type="molecule type" value="Genomic_DNA"/>
</dbReference>
<dbReference type="InterPro" id="IPR036390">
    <property type="entry name" value="WH_DNA-bd_sf"/>
</dbReference>
<dbReference type="InterPro" id="IPR019734">
    <property type="entry name" value="TPR_rpt"/>
</dbReference>
<dbReference type="PROSITE" id="PS50005">
    <property type="entry name" value="TPR"/>
    <property type="match status" value="2"/>
</dbReference>
<protein>
    <recommendedName>
        <fullName evidence="2">Tetratricopeptide repeat protein</fullName>
    </recommendedName>
</protein>
<dbReference type="SUPFAM" id="SSF48452">
    <property type="entry name" value="TPR-like"/>
    <property type="match status" value="1"/>
</dbReference>
<name>A0A0F9NWP1_9ZZZZ</name>
<evidence type="ECO:0008006" key="2">
    <source>
        <dbReference type="Google" id="ProtNLM"/>
    </source>
</evidence>
<dbReference type="SMART" id="SM00028">
    <property type="entry name" value="TPR"/>
    <property type="match status" value="3"/>
</dbReference>
<dbReference type="Gene3D" id="1.25.40.10">
    <property type="entry name" value="Tetratricopeptide repeat domain"/>
    <property type="match status" value="1"/>
</dbReference>
<dbReference type="Pfam" id="PF13174">
    <property type="entry name" value="TPR_6"/>
    <property type="match status" value="1"/>
</dbReference>
<dbReference type="PANTHER" id="PTHR12558">
    <property type="entry name" value="CELL DIVISION CYCLE 16,23,27"/>
    <property type="match status" value="1"/>
</dbReference>
<evidence type="ECO:0000313" key="1">
    <source>
        <dbReference type="EMBL" id="KKN23925.1"/>
    </source>
</evidence>
<proteinExistence type="predicted"/>
<dbReference type="InterPro" id="IPR011990">
    <property type="entry name" value="TPR-like_helical_dom_sf"/>
</dbReference>
<gene>
    <name evidence="1" type="ORF">LCGC14_0900030</name>
</gene>
<organism evidence="1">
    <name type="scientific">marine sediment metagenome</name>
    <dbReference type="NCBI Taxonomy" id="412755"/>
    <lineage>
        <taxon>unclassified sequences</taxon>
        <taxon>metagenomes</taxon>
        <taxon>ecological metagenomes</taxon>
    </lineage>
</organism>
<dbReference type="PANTHER" id="PTHR12558:SF13">
    <property type="entry name" value="CELL DIVISION CYCLE PROTEIN 27 HOMOLOG"/>
    <property type="match status" value="1"/>
</dbReference>
<dbReference type="SUPFAM" id="SSF46785">
    <property type="entry name" value="Winged helix' DNA-binding domain"/>
    <property type="match status" value="2"/>
</dbReference>
<accession>A0A0F9NWP1</accession>
<comment type="caution">
    <text evidence="1">The sequence shown here is derived from an EMBL/GenBank/DDBJ whole genome shotgun (WGS) entry which is preliminary data.</text>
</comment>
<dbReference type="AlphaFoldDB" id="A0A0F9NWP1"/>